<comment type="caution">
    <text evidence="1">The sequence shown here is derived from an EMBL/GenBank/DDBJ whole genome shotgun (WGS) entry which is preliminary data.</text>
</comment>
<dbReference type="AlphaFoldDB" id="A0A9P8XYM4"/>
<organism evidence="1 2">
    <name type="scientific">Microdochium trichocladiopsis</name>
    <dbReference type="NCBI Taxonomy" id="1682393"/>
    <lineage>
        <taxon>Eukaryota</taxon>
        <taxon>Fungi</taxon>
        <taxon>Dikarya</taxon>
        <taxon>Ascomycota</taxon>
        <taxon>Pezizomycotina</taxon>
        <taxon>Sordariomycetes</taxon>
        <taxon>Xylariomycetidae</taxon>
        <taxon>Xylariales</taxon>
        <taxon>Microdochiaceae</taxon>
        <taxon>Microdochium</taxon>
    </lineage>
</organism>
<evidence type="ECO:0000313" key="1">
    <source>
        <dbReference type="EMBL" id="KAH7024495.1"/>
    </source>
</evidence>
<proteinExistence type="predicted"/>
<gene>
    <name evidence="1" type="ORF">B0I36DRAFT_162484</name>
</gene>
<sequence length="215" mass="23457">MLCRTDTARDHRNGPDHRKPRVLVLRFCPGPTPEDEPETRAIHRLKEPGGEVLGRTLRSTRLCLLHSLSSSSPFSCLPVPEKNVGCQVWGQSTQLSSLALAWVDILSSAQSMSQGCDPLSPLCARARAGFPPQLPLSASVLVTWRPVDPAMLVCLCVPAFLHRMSAQAGRVEAWHTHTHVVCAWLGRSCRTSCARVGVPRPALELPSRLGLGAHR</sequence>
<accession>A0A9P8XYM4</accession>
<dbReference type="EMBL" id="JAGTJQ010000009">
    <property type="protein sequence ID" value="KAH7024495.1"/>
    <property type="molecule type" value="Genomic_DNA"/>
</dbReference>
<dbReference type="RefSeq" id="XP_046008043.1">
    <property type="nucleotide sequence ID" value="XM_046148677.1"/>
</dbReference>
<keyword evidence="2" id="KW-1185">Reference proteome</keyword>
<protein>
    <submittedName>
        <fullName evidence="1">Uncharacterized protein</fullName>
    </submittedName>
</protein>
<dbReference type="GeneID" id="70178223"/>
<reference evidence="1" key="1">
    <citation type="journal article" date="2021" name="Nat. Commun.">
        <title>Genetic determinants of endophytism in the Arabidopsis root mycobiome.</title>
        <authorList>
            <person name="Mesny F."/>
            <person name="Miyauchi S."/>
            <person name="Thiergart T."/>
            <person name="Pickel B."/>
            <person name="Atanasova L."/>
            <person name="Karlsson M."/>
            <person name="Huettel B."/>
            <person name="Barry K.W."/>
            <person name="Haridas S."/>
            <person name="Chen C."/>
            <person name="Bauer D."/>
            <person name="Andreopoulos W."/>
            <person name="Pangilinan J."/>
            <person name="LaButti K."/>
            <person name="Riley R."/>
            <person name="Lipzen A."/>
            <person name="Clum A."/>
            <person name="Drula E."/>
            <person name="Henrissat B."/>
            <person name="Kohler A."/>
            <person name="Grigoriev I.V."/>
            <person name="Martin F.M."/>
            <person name="Hacquard S."/>
        </authorList>
    </citation>
    <scope>NUCLEOTIDE SEQUENCE</scope>
    <source>
        <strain evidence="1">MPI-CAGE-CH-0230</strain>
    </source>
</reference>
<evidence type="ECO:0000313" key="2">
    <source>
        <dbReference type="Proteomes" id="UP000756346"/>
    </source>
</evidence>
<name>A0A9P8XYM4_9PEZI</name>
<dbReference type="Proteomes" id="UP000756346">
    <property type="component" value="Unassembled WGS sequence"/>
</dbReference>